<dbReference type="GeneID" id="47230167"/>
<reference evidence="1" key="1">
    <citation type="submission" date="2013-04" db="EMBL/GenBank/DDBJ databases">
        <title>The genome sequencing project of 58 acetic acid bacteria.</title>
        <authorList>
            <person name="Okamoto-Kainuma A."/>
            <person name="Ishikawa M."/>
            <person name="Umino S."/>
            <person name="Koizumi Y."/>
            <person name="Shiwa Y."/>
            <person name="Yoshikawa H."/>
            <person name="Matsutani M."/>
            <person name="Matsushita K."/>
        </authorList>
    </citation>
    <scope>NUCLEOTIDE SEQUENCE</scope>
    <source>
        <strain evidence="1">DSM 14337</strain>
    </source>
</reference>
<gene>
    <name evidence="1" type="ORF">AA14337_1562</name>
</gene>
<name>A0ABQ0PSM3_9PROT</name>
<organism evidence="1 2">
    <name type="scientific">Acetobacter malorum DSM 14337</name>
    <dbReference type="NCBI Taxonomy" id="1307910"/>
    <lineage>
        <taxon>Bacteria</taxon>
        <taxon>Pseudomonadati</taxon>
        <taxon>Pseudomonadota</taxon>
        <taxon>Alphaproteobacteria</taxon>
        <taxon>Acetobacterales</taxon>
        <taxon>Acetobacteraceae</taxon>
        <taxon>Acetobacter</taxon>
    </lineage>
</organism>
<dbReference type="Proteomes" id="UP001065047">
    <property type="component" value="Unassembled WGS sequence"/>
</dbReference>
<evidence type="ECO:0000313" key="2">
    <source>
        <dbReference type="Proteomes" id="UP001065047"/>
    </source>
</evidence>
<sequence>MTNDQKKKSEIAVAELAAIIVQEPWILSPDEEPDFIVSTPDERFGLELTQCFSGDFKRGGSVDRKDAAFRQKKLNEIRARCLIKFPEIEHWNLQYIFKWNDDVETHIVNAIEQAQVDQGKQVGYPIFPEEQGDVLPPFIFIQKCPNFVRGAPWTIGADHAPHVVTSDAPLQKAINDKKGKIPAYRKKSDDIRLLVYASPFNTAENVSLREVELPNLCGFDKVYFMHIPNYVVEFSSDQDGSVTKNIHTFTGRTPQSFKIPTESH</sequence>
<comment type="caution">
    <text evidence="1">The sequence shown here is derived from an EMBL/GenBank/DDBJ whole genome shotgun (WGS) entry which is preliminary data.</text>
</comment>
<keyword evidence="2" id="KW-1185">Reference proteome</keyword>
<proteinExistence type="predicted"/>
<evidence type="ECO:0000313" key="1">
    <source>
        <dbReference type="EMBL" id="GBQ79873.1"/>
    </source>
</evidence>
<dbReference type="EMBL" id="BAPF01000023">
    <property type="protein sequence ID" value="GBQ79873.1"/>
    <property type="molecule type" value="Genomic_DNA"/>
</dbReference>
<protein>
    <submittedName>
        <fullName evidence="1">Uncharacterized protein</fullName>
    </submittedName>
</protein>
<dbReference type="RefSeq" id="WP_156476820.1">
    <property type="nucleotide sequence ID" value="NZ_BAPF01000023.1"/>
</dbReference>
<accession>A0ABQ0PSM3</accession>